<dbReference type="AlphaFoldDB" id="A0A0L6UGG6"/>
<accession>A0A0L6UGG6</accession>
<keyword evidence="3" id="KW-1185">Reference proteome</keyword>
<feature type="compositionally biased region" description="Basic and acidic residues" evidence="1">
    <location>
        <begin position="126"/>
        <end position="142"/>
    </location>
</feature>
<name>A0A0L6UGG6_9BASI</name>
<dbReference type="VEuPathDB" id="FungiDB:VP01_6883g1"/>
<gene>
    <name evidence="2" type="ORF">VP01_6883g1</name>
</gene>
<organism evidence="2 3">
    <name type="scientific">Puccinia sorghi</name>
    <dbReference type="NCBI Taxonomy" id="27349"/>
    <lineage>
        <taxon>Eukaryota</taxon>
        <taxon>Fungi</taxon>
        <taxon>Dikarya</taxon>
        <taxon>Basidiomycota</taxon>
        <taxon>Pucciniomycotina</taxon>
        <taxon>Pucciniomycetes</taxon>
        <taxon>Pucciniales</taxon>
        <taxon>Pucciniaceae</taxon>
        <taxon>Puccinia</taxon>
    </lineage>
</organism>
<dbReference type="Proteomes" id="UP000037035">
    <property type="component" value="Unassembled WGS sequence"/>
</dbReference>
<dbReference type="EMBL" id="LAVV01012253">
    <property type="protein sequence ID" value="KNZ46870.1"/>
    <property type="molecule type" value="Genomic_DNA"/>
</dbReference>
<evidence type="ECO:0000313" key="2">
    <source>
        <dbReference type="EMBL" id="KNZ46870.1"/>
    </source>
</evidence>
<evidence type="ECO:0000313" key="3">
    <source>
        <dbReference type="Proteomes" id="UP000037035"/>
    </source>
</evidence>
<feature type="region of interest" description="Disordered" evidence="1">
    <location>
        <begin position="126"/>
        <end position="154"/>
    </location>
</feature>
<feature type="non-terminal residue" evidence="2">
    <location>
        <position position="1"/>
    </location>
</feature>
<proteinExistence type="predicted"/>
<reference evidence="2 3" key="1">
    <citation type="submission" date="2015-08" db="EMBL/GenBank/DDBJ databases">
        <title>Next Generation Sequencing and Analysis of the Genome of Puccinia sorghi L Schw, the Causal Agent of Maize Common Rust.</title>
        <authorList>
            <person name="Rochi L."/>
            <person name="Burguener G."/>
            <person name="Darino M."/>
            <person name="Turjanski A."/>
            <person name="Kreff E."/>
            <person name="Dieguez M.J."/>
            <person name="Sacco F."/>
        </authorList>
    </citation>
    <scope>NUCLEOTIDE SEQUENCE [LARGE SCALE GENOMIC DNA]</scope>
    <source>
        <strain evidence="2 3">RO10H11247</strain>
    </source>
</reference>
<sequence length="189" mass="21565">KNYWNEVLTVTKLTLNQIPTQRSKESPYEIFKGVSIPLDFFQPVGNPVAFHSNKNNPKLEPCGELGQLIGLNPELKSYRILANDRRIVNSKDVDFLDYSQDHQNPSNDNSDELVVEQRMVEFKDETKKADDYEKEEETVVKIEEEDSDSREASVEGIQFQLAYESSDSDNEEIEEILVAEPAPLGGRIL</sequence>
<comment type="caution">
    <text evidence="2">The sequence shown here is derived from an EMBL/GenBank/DDBJ whole genome shotgun (WGS) entry which is preliminary data.</text>
</comment>
<evidence type="ECO:0000256" key="1">
    <source>
        <dbReference type="SAM" id="MobiDB-lite"/>
    </source>
</evidence>
<protein>
    <submittedName>
        <fullName evidence="2">Uncharacterized protein</fullName>
    </submittedName>
</protein>